<dbReference type="Pfam" id="PF00400">
    <property type="entry name" value="WD40"/>
    <property type="match status" value="4"/>
</dbReference>
<dbReference type="InterPro" id="IPR001680">
    <property type="entry name" value="WD40_rpt"/>
</dbReference>
<dbReference type="AlphaFoldDB" id="A0A8S1S7S7"/>
<evidence type="ECO:0000313" key="3">
    <source>
        <dbReference type="EMBL" id="CAD8135805.1"/>
    </source>
</evidence>
<dbReference type="SMART" id="SM00320">
    <property type="entry name" value="WD40"/>
    <property type="match status" value="4"/>
</dbReference>
<evidence type="ECO:0000256" key="2">
    <source>
        <dbReference type="SAM" id="MobiDB-lite"/>
    </source>
</evidence>
<comment type="caution">
    <text evidence="3">The sequence shown here is derived from an EMBL/GenBank/DDBJ whole genome shotgun (WGS) entry which is preliminary data.</text>
</comment>
<dbReference type="OrthoDB" id="439331at2759"/>
<dbReference type="PROSITE" id="PS00678">
    <property type="entry name" value="WD_REPEATS_1"/>
    <property type="match status" value="1"/>
</dbReference>
<dbReference type="PANTHER" id="PTHR47822">
    <property type="entry name" value="CARBOHYDRATE BINDING DOMAIN CONTAINING PROTEIN"/>
    <property type="match status" value="1"/>
</dbReference>
<protein>
    <submittedName>
        <fullName evidence="3">Uncharacterized protein</fullName>
    </submittedName>
</protein>
<dbReference type="Proteomes" id="UP000683925">
    <property type="component" value="Unassembled WGS sequence"/>
</dbReference>
<keyword evidence="1" id="KW-0853">WD repeat</keyword>
<accession>A0A8S1S7S7</accession>
<gene>
    <name evidence="3" type="ORF">POCTA_138.1.T0070039</name>
</gene>
<feature type="region of interest" description="Disordered" evidence="2">
    <location>
        <begin position="1"/>
        <end position="26"/>
    </location>
</feature>
<name>A0A8S1S7S7_PAROT</name>
<feature type="repeat" description="WD" evidence="1">
    <location>
        <begin position="195"/>
        <end position="237"/>
    </location>
</feature>
<reference evidence="3" key="1">
    <citation type="submission" date="2021-01" db="EMBL/GenBank/DDBJ databases">
        <authorList>
            <consortium name="Genoscope - CEA"/>
            <person name="William W."/>
        </authorList>
    </citation>
    <scope>NUCLEOTIDE SEQUENCE</scope>
</reference>
<dbReference type="OMA" id="MRPKPRA"/>
<organism evidence="3 4">
    <name type="scientific">Paramecium octaurelia</name>
    <dbReference type="NCBI Taxonomy" id="43137"/>
    <lineage>
        <taxon>Eukaryota</taxon>
        <taxon>Sar</taxon>
        <taxon>Alveolata</taxon>
        <taxon>Ciliophora</taxon>
        <taxon>Intramacronucleata</taxon>
        <taxon>Oligohymenophorea</taxon>
        <taxon>Peniculida</taxon>
        <taxon>Parameciidae</taxon>
        <taxon>Paramecium</taxon>
    </lineage>
</organism>
<proteinExistence type="predicted"/>
<evidence type="ECO:0000313" key="4">
    <source>
        <dbReference type="Proteomes" id="UP000683925"/>
    </source>
</evidence>
<feature type="compositionally biased region" description="Polar residues" evidence="2">
    <location>
        <begin position="10"/>
        <end position="21"/>
    </location>
</feature>
<evidence type="ECO:0000256" key="1">
    <source>
        <dbReference type="PROSITE-ProRule" id="PRU00221"/>
    </source>
</evidence>
<dbReference type="PROSITE" id="PS50294">
    <property type="entry name" value="WD_REPEATS_REGION"/>
    <property type="match status" value="1"/>
</dbReference>
<sequence length="376" mass="43525">MRPKPRANAKDQQNVEEQQPQHVIKEEKPISDKYQVKYNSKTQLRLDEKESFVLGVPGTKIYSVKWDAEDKYIACACENGTVRIFNVRKRQLSYLINSLVPNIPFSYVKWRPQAQQFKTRNIFVTGNTKGEVQHWHMTSGKCLGTMKEDNSDIYCIDYNQDATKLAVCGLNPIIRIHDEEKRVVDVRLGVEQTQPPGHNNRVYCVKFHPQNPNMLISGGWDYRVLIWDIRQKKPEANQIYGPLICGDGIDMRESFDGQQLLTASWSQEKQLQTWDLRTCKLICNFDWNSQIKVSNQPCQLYSGQFSRQFDNQLTLAGGSGENEVRIFDSQDFDNAQICIHDLCREVNTVDWAHKDSRFAFSGGDGYLRIFEIQQIN</sequence>
<dbReference type="PANTHER" id="PTHR47822:SF2">
    <property type="entry name" value="F-BOX AND WD-40 DOMAIN PROTEIN 7"/>
    <property type="match status" value="1"/>
</dbReference>
<dbReference type="PROSITE" id="PS50082">
    <property type="entry name" value="WD_REPEATS_2"/>
    <property type="match status" value="1"/>
</dbReference>
<dbReference type="EMBL" id="CAJJDP010000006">
    <property type="protein sequence ID" value="CAD8135805.1"/>
    <property type="molecule type" value="Genomic_DNA"/>
</dbReference>
<keyword evidence="4" id="KW-1185">Reference proteome</keyword>
<dbReference type="InterPro" id="IPR019775">
    <property type="entry name" value="WD40_repeat_CS"/>
</dbReference>